<proteinExistence type="predicted"/>
<gene>
    <name evidence="2" type="ORF">PGB27_08045</name>
</gene>
<organism evidence="2 3">
    <name type="scientific">Actinomycetospora lemnae</name>
    <dbReference type="NCBI Taxonomy" id="3019891"/>
    <lineage>
        <taxon>Bacteria</taxon>
        <taxon>Bacillati</taxon>
        <taxon>Actinomycetota</taxon>
        <taxon>Actinomycetes</taxon>
        <taxon>Pseudonocardiales</taxon>
        <taxon>Pseudonocardiaceae</taxon>
        <taxon>Actinomycetospora</taxon>
    </lineage>
</organism>
<name>A0ABT5SR87_9PSEU</name>
<keyword evidence="3" id="KW-1185">Reference proteome</keyword>
<reference evidence="2 3" key="1">
    <citation type="submission" date="2023-02" db="EMBL/GenBank/DDBJ databases">
        <title>Genome sequencing required for Actinomycetospora new species description.</title>
        <authorList>
            <person name="Saimee Y."/>
            <person name="Duangmal K."/>
        </authorList>
    </citation>
    <scope>NUCLEOTIDE SEQUENCE [LARGE SCALE GENOMIC DNA]</scope>
    <source>
        <strain evidence="2 3">DW7H6</strain>
    </source>
</reference>
<feature type="transmembrane region" description="Helical" evidence="1">
    <location>
        <begin position="123"/>
        <end position="142"/>
    </location>
</feature>
<sequence length="148" mass="15235">MTHAAGPAGPSGAPTVRIAHGGRRSTKPWQILSAIALLAMGGIHLWLVFNGTGGVLGNLFILNAIGALVLAVAVVVTRGELLAISVVLGLLFLAGTLAALVLALTVGLFGIRSSLDYDLAPTTLVVESIGTLVLLVTTVLVLRQRRRV</sequence>
<protein>
    <submittedName>
        <fullName evidence="2">Uncharacterized protein</fullName>
    </submittedName>
</protein>
<dbReference type="RefSeq" id="WP_274199841.1">
    <property type="nucleotide sequence ID" value="NZ_JAQZAO010000003.1"/>
</dbReference>
<keyword evidence="1" id="KW-0472">Membrane</keyword>
<keyword evidence="1" id="KW-1133">Transmembrane helix</keyword>
<feature type="transmembrane region" description="Helical" evidence="1">
    <location>
        <begin position="31"/>
        <end position="49"/>
    </location>
</feature>
<evidence type="ECO:0000256" key="1">
    <source>
        <dbReference type="SAM" id="Phobius"/>
    </source>
</evidence>
<dbReference type="EMBL" id="JAQZAO010000003">
    <property type="protein sequence ID" value="MDD7965299.1"/>
    <property type="molecule type" value="Genomic_DNA"/>
</dbReference>
<evidence type="ECO:0000313" key="2">
    <source>
        <dbReference type="EMBL" id="MDD7965299.1"/>
    </source>
</evidence>
<feature type="transmembrane region" description="Helical" evidence="1">
    <location>
        <begin position="83"/>
        <end position="111"/>
    </location>
</feature>
<accession>A0ABT5SR87</accession>
<keyword evidence="1" id="KW-0812">Transmembrane</keyword>
<comment type="caution">
    <text evidence="2">The sequence shown here is derived from an EMBL/GenBank/DDBJ whole genome shotgun (WGS) entry which is preliminary data.</text>
</comment>
<evidence type="ECO:0000313" key="3">
    <source>
        <dbReference type="Proteomes" id="UP001300763"/>
    </source>
</evidence>
<feature type="transmembrane region" description="Helical" evidence="1">
    <location>
        <begin position="55"/>
        <end position="76"/>
    </location>
</feature>
<dbReference type="Proteomes" id="UP001300763">
    <property type="component" value="Unassembled WGS sequence"/>
</dbReference>